<reference evidence="8 9" key="1">
    <citation type="submission" date="2016-10" db="EMBL/GenBank/DDBJ databases">
        <authorList>
            <person name="de Groot N.N."/>
        </authorList>
    </citation>
    <scope>NUCLEOTIDE SEQUENCE [LARGE SCALE GENOMIC DNA]</scope>
    <source>
        <strain evidence="8 9">CGMCC 1.7056</strain>
    </source>
</reference>
<dbReference type="GO" id="GO:0005886">
    <property type="term" value="C:plasma membrane"/>
    <property type="evidence" value="ECO:0007669"/>
    <property type="project" value="UniProtKB-SubCell"/>
</dbReference>
<comment type="subcellular location">
    <subcellularLocation>
        <location evidence="1">Cell membrane</location>
        <topology evidence="1">Multi-pass membrane protein</topology>
    </subcellularLocation>
</comment>
<dbReference type="CDD" id="cd17321">
    <property type="entry name" value="MFS_MMR_MDR_like"/>
    <property type="match status" value="1"/>
</dbReference>
<feature type="transmembrane region" description="Helical" evidence="6">
    <location>
        <begin position="267"/>
        <end position="289"/>
    </location>
</feature>
<feature type="transmembrane region" description="Helical" evidence="6">
    <location>
        <begin position="364"/>
        <end position="383"/>
    </location>
</feature>
<dbReference type="PROSITE" id="PS50850">
    <property type="entry name" value="MFS"/>
    <property type="match status" value="1"/>
</dbReference>
<gene>
    <name evidence="8" type="ORF">SAMN04487968_107104</name>
</gene>
<dbReference type="AlphaFoldDB" id="A0A1I1JQ07"/>
<feature type="transmembrane region" description="Helical" evidence="6">
    <location>
        <begin position="430"/>
        <end position="448"/>
    </location>
</feature>
<evidence type="ECO:0000313" key="9">
    <source>
        <dbReference type="Proteomes" id="UP000198832"/>
    </source>
</evidence>
<dbReference type="InterPro" id="IPR011701">
    <property type="entry name" value="MFS"/>
</dbReference>
<evidence type="ECO:0000256" key="6">
    <source>
        <dbReference type="SAM" id="Phobius"/>
    </source>
</evidence>
<evidence type="ECO:0000256" key="4">
    <source>
        <dbReference type="ARBA" id="ARBA00022989"/>
    </source>
</evidence>
<name>A0A1I1JQ07_9ACTN</name>
<dbReference type="Gene3D" id="1.20.1250.20">
    <property type="entry name" value="MFS general substrate transporter like domains"/>
    <property type="match status" value="1"/>
</dbReference>
<dbReference type="EMBL" id="FOLB01000007">
    <property type="protein sequence ID" value="SFC50709.1"/>
    <property type="molecule type" value="Genomic_DNA"/>
</dbReference>
<feature type="transmembrane region" description="Helical" evidence="6">
    <location>
        <begin position="139"/>
        <end position="157"/>
    </location>
</feature>
<feature type="transmembrane region" description="Helical" evidence="6">
    <location>
        <begin position="301"/>
        <end position="321"/>
    </location>
</feature>
<dbReference type="Pfam" id="PF07690">
    <property type="entry name" value="MFS_1"/>
    <property type="match status" value="1"/>
</dbReference>
<dbReference type="InterPro" id="IPR020846">
    <property type="entry name" value="MFS_dom"/>
</dbReference>
<evidence type="ECO:0000256" key="3">
    <source>
        <dbReference type="ARBA" id="ARBA00022692"/>
    </source>
</evidence>
<dbReference type="SUPFAM" id="SSF103473">
    <property type="entry name" value="MFS general substrate transporter"/>
    <property type="match status" value="1"/>
</dbReference>
<evidence type="ECO:0000313" key="8">
    <source>
        <dbReference type="EMBL" id="SFC50709.1"/>
    </source>
</evidence>
<evidence type="ECO:0000256" key="2">
    <source>
        <dbReference type="ARBA" id="ARBA00022448"/>
    </source>
</evidence>
<dbReference type="PANTHER" id="PTHR42718:SF9">
    <property type="entry name" value="MAJOR FACILITATOR SUPERFAMILY MULTIDRUG TRANSPORTER MFSC"/>
    <property type="match status" value="1"/>
</dbReference>
<organism evidence="8 9">
    <name type="scientific">Nocardioides terrae</name>
    <dbReference type="NCBI Taxonomy" id="574651"/>
    <lineage>
        <taxon>Bacteria</taxon>
        <taxon>Bacillati</taxon>
        <taxon>Actinomycetota</taxon>
        <taxon>Actinomycetes</taxon>
        <taxon>Propionibacteriales</taxon>
        <taxon>Nocardioidaceae</taxon>
        <taxon>Nocardioides</taxon>
    </lineage>
</organism>
<feature type="transmembrane region" description="Helical" evidence="6">
    <location>
        <begin position="12"/>
        <end position="36"/>
    </location>
</feature>
<dbReference type="STRING" id="574651.SAMN04487968_107104"/>
<keyword evidence="5 6" id="KW-0472">Membrane</keyword>
<dbReference type="PANTHER" id="PTHR42718">
    <property type="entry name" value="MAJOR FACILITATOR SUPERFAMILY MULTIDRUG TRANSPORTER MFSC"/>
    <property type="match status" value="1"/>
</dbReference>
<dbReference type="GO" id="GO:0022857">
    <property type="term" value="F:transmembrane transporter activity"/>
    <property type="evidence" value="ECO:0007669"/>
    <property type="project" value="InterPro"/>
</dbReference>
<feature type="transmembrane region" description="Helical" evidence="6">
    <location>
        <begin position="228"/>
        <end position="247"/>
    </location>
</feature>
<keyword evidence="2" id="KW-0813">Transport</keyword>
<dbReference type="RefSeq" id="WP_217645297.1">
    <property type="nucleotide sequence ID" value="NZ_FOLB01000007.1"/>
</dbReference>
<feature type="transmembrane region" description="Helical" evidence="6">
    <location>
        <begin position="48"/>
        <end position="68"/>
    </location>
</feature>
<keyword evidence="9" id="KW-1185">Reference proteome</keyword>
<keyword evidence="4 6" id="KW-1133">Transmembrane helix</keyword>
<evidence type="ECO:0000256" key="5">
    <source>
        <dbReference type="ARBA" id="ARBA00023136"/>
    </source>
</evidence>
<dbReference type="Gene3D" id="1.20.1720.10">
    <property type="entry name" value="Multidrug resistance protein D"/>
    <property type="match status" value="1"/>
</dbReference>
<feature type="domain" description="Major facilitator superfamily (MFS) profile" evidence="7">
    <location>
        <begin position="14"/>
        <end position="453"/>
    </location>
</feature>
<proteinExistence type="predicted"/>
<dbReference type="Proteomes" id="UP000198832">
    <property type="component" value="Unassembled WGS sequence"/>
</dbReference>
<feature type="transmembrane region" description="Helical" evidence="6">
    <location>
        <begin position="333"/>
        <end position="352"/>
    </location>
</feature>
<accession>A0A1I1JQ07</accession>
<feature type="transmembrane region" description="Helical" evidence="6">
    <location>
        <begin position="80"/>
        <end position="103"/>
    </location>
</feature>
<evidence type="ECO:0000256" key="1">
    <source>
        <dbReference type="ARBA" id="ARBA00004651"/>
    </source>
</evidence>
<feature type="transmembrane region" description="Helical" evidence="6">
    <location>
        <begin position="169"/>
        <end position="190"/>
    </location>
</feature>
<evidence type="ECO:0000259" key="7">
    <source>
        <dbReference type="PROSITE" id="PS50850"/>
    </source>
</evidence>
<protein>
    <submittedName>
        <fullName evidence="8">MFS transporter, DHA2 family, methylenomycin A resistance protein</fullName>
    </submittedName>
</protein>
<feature type="transmembrane region" description="Helical" evidence="6">
    <location>
        <begin position="109"/>
        <end position="127"/>
    </location>
</feature>
<keyword evidence="3 6" id="KW-0812">Transmembrane</keyword>
<feature type="transmembrane region" description="Helical" evidence="6">
    <location>
        <begin position="202"/>
        <end position="222"/>
    </location>
</feature>
<feature type="transmembrane region" description="Helical" evidence="6">
    <location>
        <begin position="404"/>
        <end position="424"/>
    </location>
</feature>
<sequence length="454" mass="45197">MTVPTLTGPRATALRIALCGGYFLVLLDVTVVNVALPQIGSSLDAGAAGRAWVVDAYTVPLAALLLVAGAVGDRIGHRRVVVTGFLGFGLASVLCGAAPGLTMLAVGRLVQGAAAALMLPGTLALLVDTAGDESQRPRLVGLWAAVGGSALPAGPLLGGLLVEAAGWRAVFWLNVPVILAALVPVLGIAQRYDDRAGTRTHVDWRGGALLAVLVGSAVTAILEVRSRPIASACAAAVALLAFLLLRVVERRADPPLLEVPTAARRPLLAASGVAGLMNLCTIGSLFLLTQVFQDVHRTGPLTAGLVMLPAMVPLPLLGAPAGRLVQRFGSWRTAAAGLGVAAVGLVGMAASIKQPVYPALLPALTLWGIGLGVLTPAIVTAALDALPGAPGVASGASNTARQTGGALGVAIFSALAGGSAAAGFSGRTAAVLVGSALAFVLAGAGALARGRRSG</sequence>
<dbReference type="InterPro" id="IPR036259">
    <property type="entry name" value="MFS_trans_sf"/>
</dbReference>